<keyword evidence="2" id="KW-0597">Phosphoprotein</keyword>
<feature type="compositionally biased region" description="Basic and acidic residues" evidence="6">
    <location>
        <begin position="2740"/>
        <end position="2762"/>
    </location>
</feature>
<evidence type="ECO:0000256" key="5">
    <source>
        <dbReference type="SAM" id="Coils"/>
    </source>
</evidence>
<comment type="subcellular location">
    <subcellularLocation>
        <location evidence="1">Endosome</location>
    </subcellularLocation>
</comment>
<feature type="domain" description="Calponin-homology (CH)" evidence="7">
    <location>
        <begin position="2927"/>
        <end position="3032"/>
    </location>
</feature>
<evidence type="ECO:0000256" key="3">
    <source>
        <dbReference type="ARBA" id="ARBA00022753"/>
    </source>
</evidence>
<dbReference type="Proteomes" id="UP000314983">
    <property type="component" value="Chromosome 19"/>
</dbReference>
<dbReference type="FunFam" id="1.10.418.10:FF:000023">
    <property type="entry name" value="EH domain-binding protein 1 isoform X1"/>
    <property type="match status" value="1"/>
</dbReference>
<feature type="compositionally biased region" description="Polar residues" evidence="6">
    <location>
        <begin position="2689"/>
        <end position="2699"/>
    </location>
</feature>
<evidence type="ECO:0000256" key="2">
    <source>
        <dbReference type="ARBA" id="ARBA00022553"/>
    </source>
</evidence>
<evidence type="ECO:0000313" key="9">
    <source>
        <dbReference type="Ensembl" id="ENSEEEP00000042410.2"/>
    </source>
</evidence>
<reference evidence="9" key="3">
    <citation type="submission" date="2020-05" db="EMBL/GenBank/DDBJ databases">
        <title>Electrophorus electricus (electric eel) genome, fEleEle1, primary haplotype.</title>
        <authorList>
            <person name="Myers G."/>
            <person name="Meyer A."/>
            <person name="Fedrigo O."/>
            <person name="Formenti G."/>
            <person name="Rhie A."/>
            <person name="Tracey A."/>
            <person name="Sims Y."/>
            <person name="Jarvis E.D."/>
        </authorList>
    </citation>
    <scope>NUCLEOTIDE SEQUENCE [LARGE SCALE GENOMIC DNA]</scope>
</reference>
<feature type="compositionally biased region" description="Polar residues" evidence="6">
    <location>
        <begin position="2720"/>
        <end position="2735"/>
    </location>
</feature>
<dbReference type="SMART" id="SM01203">
    <property type="entry name" value="DUF3585"/>
    <property type="match status" value="1"/>
</dbReference>
<evidence type="ECO:0000256" key="4">
    <source>
        <dbReference type="ARBA" id="ARBA00023054"/>
    </source>
</evidence>
<dbReference type="Gene3D" id="1.10.418.10">
    <property type="entry name" value="Calponin-like domain"/>
    <property type="match status" value="1"/>
</dbReference>
<dbReference type="InterPro" id="IPR022735">
    <property type="entry name" value="bMERB_dom"/>
</dbReference>
<evidence type="ECO:0000259" key="8">
    <source>
        <dbReference type="PROSITE" id="PS51848"/>
    </source>
</evidence>
<feature type="compositionally biased region" description="Basic and acidic residues" evidence="6">
    <location>
        <begin position="2036"/>
        <end position="2045"/>
    </location>
</feature>
<dbReference type="SUPFAM" id="SSF47576">
    <property type="entry name" value="Calponin-homology domain, CH-domain"/>
    <property type="match status" value="1"/>
</dbReference>
<keyword evidence="4 5" id="KW-0175">Coiled coil</keyword>
<dbReference type="InterPro" id="IPR050540">
    <property type="entry name" value="F-actin_Monoox_Mical"/>
</dbReference>
<name>A0A4W4H1U0_ELEEL</name>
<dbReference type="GO" id="GO:0005768">
    <property type="term" value="C:endosome"/>
    <property type="evidence" value="ECO:0007669"/>
    <property type="project" value="UniProtKB-SubCell"/>
</dbReference>
<evidence type="ECO:0000259" key="7">
    <source>
        <dbReference type="PROSITE" id="PS50021"/>
    </source>
</evidence>
<proteinExistence type="predicted"/>
<gene>
    <name evidence="9" type="primary">ehbp1l1a</name>
</gene>
<feature type="coiled-coil region" evidence="5">
    <location>
        <begin position="3269"/>
        <end position="3336"/>
    </location>
</feature>
<sequence>MTAYLPICPIMPISHWSPCTLELDTSEKQDLPVSRSVRKSQEISILSTDNSESNLEDVAVKNIVDLPRCSDDVHMLQFAQRDNADKEQQPLDAEQHVISSYAKASHVMDITCSNENTSNEINSSYRSKLEDFHMYGIPCMVNILPSCPRTTLIAGLPSLFLPEETSKWPLFEGSMTATPLSEKPAKLIHNLGKQHHGMKIVRKMISLRSACPRSVSIPGFPSVPFYTVVVANMTCFLSTCPEISKVFGLPSRLPVTISEADNWHKNNVVLWEKKLKCKAHILSKYPENLDMSKVIFLMRPACSTVSRVSGFPSASRSRPQEHTGTINISQSCPVISSIAGIASKVFLIADQGDEHWQSHHRMSLFVMPKKNLVKLILDIGSPYHDIRLMRNMVSLRPTCPPAAIAPGFPSVPVCVHEVPNMINFLPTCPTTSNVFGLPSRWLVIKPDENKCTYSLILWERQLRKVSHILLISTDSLETAKAMILMSPSCSTKPGITGFPTAPKYIHQKHPSIVNMLTSCPNQSKMRGFPSKMVLQTDQEVIQQWRANKNILIGMTRKEKLDIILHEVMDNIDLKNIMVALAPTCPRKAHAPGFPSVPTQNKENSHSMIRLLTSCPKASCVLGISSLNRESASFDVWLMNTEPFWVKEMSNHLYFSKLLYPPQYEFPDDEHSIKNMPLLVPSCPRKVNLPGFPSVPKPSHQKHPDIVNMLAFCPNKSIIVGFPSILVQRTDQDVIQQWRSNKTTLIRMPKKEKSHMDITLSEVMDILKENIHVKKTMLTLAPTCPRKANAPGFPSLPTQNKENSHSMIRLLTSCPIASCVLGMSSLNTESASFDEWPMITEPFWVKEMSNHLYLSKLLYPPQYEFPDDEHSIKSIALLVPSCPRKVNLPGFPSVPKPSHQKHPDIVNMLAFCPNKSIIVGFPSILVQRTDQDVIQQWRANKNALIGMPKKEKSQMDISLAKVMDILKENIHVKKTMLTLAPTCPRKANAPGFPSLPTQNKENSHSMIRLLTSCPIASCVLGIPALNTESASFDVWPMNSEPFWVKETRTHPHSSILLYPPQYEFPEDEDHIENMALLMPSYPRKVTFPGFPSALWLISKLVETHASTLLESASISSFSLTHVEDPTKIPKNEGITPSNKYIYNHRQSVKMEHSADRITVLEKTYKNVTKWDPVSMEETKEDMGFWARSDEKEKGILESGKIHCKMWHSNPPDMPLLLTARERFENTNVEILNMKDSAGIGNEYADYDHSRLGDLKQKPEEFTYKYDGEKETLKDISNLVPSMSKSLFKGPQAEWLPSMVDLFPLCPKVSRVPGFPSTALSNTSVTEMMDWPINTCTLWQKQMVPVATTLSTPFMGRPEYDTKMIENMLSLAYSCPSKTGIPGFPSTERPRVLEISSISLTCPEISRVPGLPSRSTAQEDRSHVEWLNMKMHFGEKQSKAVKAVFTTTRPIQYTEISMIMADIVPTCPRRALIPGFPSVSYAKGRDIQVPSVEILASAGSLEATFDGCTLQDDTEGLHGMPKETSSDITASKGHLSEPYKEDTTEMVGSCFPPEAQVAGFPTAQVEAQVVTSMSNLHPSFPLTSRIPGYPSKQDCKEVEWFIDPILRKSLKEKRLIIESVKNIEYMRNSISLLPTCPLVACIQGFPSAQPKCQRGPRMQNIHPSCPVLSQIVGCQSIQISLSSDWPTNQTIMWARQTKKSPVITMAKANKENLERMVALVRSCPSKTRIPGFPTVPEPKMQNILSSCTKRFNIVGFPSKEETTHLDWFADRKLWFSVPKHKIAVASSFPSGNSLVTVASSWSVQEKPIWSESVKERSVLVTSITNISERSIKMVLLVPMCPDKARIPGFPSANRLRKMEHTMTALLSSCPNVSSISGMPSRKQITQYLTQIESIMPYLPSIWEKPLKTKPDVIVSTFPTIQEKTNMFALVPCCPNETRIPGFPSKPAMSHESVQTYLYVTSTVISASSPTQTQMEFVADSNVTQLRVSEWDLTMDIKRADKPLEIRKAEETFTLNGRSPQEKKQFQEDETVKTSPSSKTHDTTDLSETDIRSGWDILEAEDYSADEERSSGFVQTIFGVFHKGYETVAAMLQPSGSGTVIDDPFPVEDPSSSVDPDYTTAVKAKVSLSEPAEEPVLQTALNVSPAQLEDLPSSTEPYSWHLADGRSESSLSSKDAESWFTEVGEYSLMKKWPPLSEADLHLITKEEVDHTIMDPSTQESKATLKEQYFYFNKKSKEELLNKPIKEELETTISPSFLIVKGTQNHSAQDVYVFTQPASSKGDDIMVSPQKPSEDGNEEISIFKSNHLVPPKRTRRKEGVQGPPQTLVADDPQPIASCSDLSSVVASHSKKNGNTTGENSCFESILVVQQTNDIPDVTQNMQMGSAESVMESKVIDKDVMPSSVKQSLATTEEDSAAKNIVQSTADLPVPKPRVKKRLSATFPDNFTVPEDILETRTHEINIPTNRICTSSTEMQEEPVSGSPQELIPLWYGKRRETIPALHPKDLSSETGSQYVELFPAKELVASQSDESNNPQMSGIVRISSGESETGMMKNSQPSAIFTGEISDSERVSKTEAVVEQEVKQEPEQIACQFDVSEDGSKVKPTDLLVPMPWVRKRFSGSFNENCPSESAYPPCLTDEVDRAAHQENHDSNLPVPFPRVKKRLSDSFMKEIPVSDPEKTSLPVLVPRSKNRLSANFPGNSASGDDHPFSLMDPTENKPCFPSGNESSLNNLPVLSNESVKGLEQMERDSFDSRLTPERKATEHPELPSTTHETSSHSFNEVVEGTSGEGAKAKALSETKTISVLHNKHNVEVKEKQSSEKNQEVDINLNVIEEDKVEDKSVLGTVSLETAIVLDLQRQESAEGSDLPVPVPRVKKRLSASLPENTTSASNDLAHQEGASTKSKRKPETKSLDHQQSSPDDTALAEMVSLVDSSQSLLQWCQQVTQGYKAVKITNFSTSWRNGLAFCAILHHFHPDKVNYEMLDPYNIKQNNKKAFDGFAELGISKLIEPSDMVMLAVPDRLIVMTYLNQIQTHFTGQQLSVVHIEQNSSESSYAVGDKLHDSDPEAAARYCAERLQASCIAQETNGDAPDKCVKGDSDASGAVVPPPRTKRSHGISSAGDSAGAQGPVPPPRTHYSSSKGFARLKDADLVKKHRSQLRGESFDEGDMSEKQTGTESASDYAENGEAQRQAGSPECAEEAIARDNQDISQYVLSEMQALETEQKQIDYRAGIVERKLRTLMESGTDRVEEEKLIQEWFTLVNKKNALIRRQDHLQLLQEEQDLERKFELLKQELRDLMAVEDWQKTQAHKTREQLLLQELVSLVNQRDELVHNMDAKERKALEEDERLERGLEQRRRKYSSRKEKCVLQ</sequence>
<dbReference type="InterPro" id="IPR036872">
    <property type="entry name" value="CH_dom_sf"/>
</dbReference>
<feature type="region of interest" description="Disordered" evidence="6">
    <location>
        <begin position="3082"/>
        <end position="3139"/>
    </location>
</feature>
<keyword evidence="10" id="KW-1185">Reference proteome</keyword>
<dbReference type="GeneTree" id="ENSGT00940000161027"/>
<dbReference type="STRING" id="8005.ENSEEEP00000042410"/>
<feature type="compositionally biased region" description="Polar residues" evidence="6">
    <location>
        <begin position="2878"/>
        <end position="2897"/>
    </location>
</feature>
<dbReference type="SMART" id="SM00033">
    <property type="entry name" value="CH"/>
    <property type="match status" value="1"/>
</dbReference>
<dbReference type="PROSITE" id="PS50021">
    <property type="entry name" value="CH"/>
    <property type="match status" value="1"/>
</dbReference>
<feature type="region of interest" description="Disordered" evidence="6">
    <location>
        <begin position="2689"/>
        <end position="2793"/>
    </location>
</feature>
<feature type="compositionally biased region" description="Polar residues" evidence="6">
    <location>
        <begin position="2764"/>
        <end position="2775"/>
    </location>
</feature>
<evidence type="ECO:0000256" key="6">
    <source>
        <dbReference type="SAM" id="MobiDB-lite"/>
    </source>
</evidence>
<reference evidence="9" key="5">
    <citation type="submission" date="2025-09" db="UniProtKB">
        <authorList>
            <consortium name="Ensembl"/>
        </authorList>
    </citation>
    <scope>IDENTIFICATION</scope>
</reference>
<reference evidence="10" key="1">
    <citation type="journal article" date="2014" name="Science">
        <title>Nonhuman genetics. Genomic basis for the convergent evolution of electric organs.</title>
        <authorList>
            <person name="Gallant J.R."/>
            <person name="Traeger L.L."/>
            <person name="Volkening J.D."/>
            <person name="Moffett H."/>
            <person name="Chen P.H."/>
            <person name="Novina C.D."/>
            <person name="Phillips G.N.Jr."/>
            <person name="Anand R."/>
            <person name="Wells G.B."/>
            <person name="Pinch M."/>
            <person name="Guth R."/>
            <person name="Unguez G.A."/>
            <person name="Albert J.S."/>
            <person name="Zakon H.H."/>
            <person name="Samanta M.P."/>
            <person name="Sussman M.R."/>
        </authorList>
    </citation>
    <scope>NUCLEOTIDE SEQUENCE [LARGE SCALE GENOMIC DNA]</scope>
</reference>
<feature type="region of interest" description="Disordered" evidence="6">
    <location>
        <begin position="3153"/>
        <end position="3192"/>
    </location>
</feature>
<feature type="region of interest" description="Disordered" evidence="6">
    <location>
        <begin position="2856"/>
        <end position="2917"/>
    </location>
</feature>
<keyword evidence="3" id="KW-0967">Endosome</keyword>
<feature type="region of interest" description="Disordered" evidence="6">
    <location>
        <begin position="2300"/>
        <end position="2329"/>
    </location>
</feature>
<reference evidence="10" key="2">
    <citation type="journal article" date="2017" name="Sci. Adv.">
        <title>A tail of two voltages: Proteomic comparison of the three electric organs of the electric eel.</title>
        <authorList>
            <person name="Traeger L.L."/>
            <person name="Sabat G."/>
            <person name="Barrett-Wilt G.A."/>
            <person name="Wells G.B."/>
            <person name="Sussman M.R."/>
        </authorList>
    </citation>
    <scope>NUCLEOTIDE SEQUENCE [LARGE SCALE GENOMIC DNA]</scope>
</reference>
<feature type="region of interest" description="Disordered" evidence="6">
    <location>
        <begin position="2008"/>
        <end position="2045"/>
    </location>
</feature>
<organism evidence="9 10">
    <name type="scientific">Electrophorus electricus</name>
    <name type="common">Electric eel</name>
    <name type="synonym">Gymnotus electricus</name>
    <dbReference type="NCBI Taxonomy" id="8005"/>
    <lineage>
        <taxon>Eukaryota</taxon>
        <taxon>Metazoa</taxon>
        <taxon>Chordata</taxon>
        <taxon>Craniata</taxon>
        <taxon>Vertebrata</taxon>
        <taxon>Euteleostomi</taxon>
        <taxon>Actinopterygii</taxon>
        <taxon>Neopterygii</taxon>
        <taxon>Teleostei</taxon>
        <taxon>Ostariophysi</taxon>
        <taxon>Gymnotiformes</taxon>
        <taxon>Gymnotoidei</taxon>
        <taxon>Gymnotidae</taxon>
        <taxon>Electrophorus</taxon>
    </lineage>
</organism>
<feature type="domain" description="BMERB" evidence="8">
    <location>
        <begin position="3191"/>
        <end position="3346"/>
    </location>
</feature>
<feature type="compositionally biased region" description="Basic and acidic residues" evidence="6">
    <location>
        <begin position="3085"/>
        <end position="3094"/>
    </location>
</feature>
<dbReference type="PANTHER" id="PTHR23167:SF91">
    <property type="entry name" value="EH DOMAIN-BINDING PROTEIN 1-LIKE PROTEIN 1"/>
    <property type="match status" value="1"/>
</dbReference>
<reference evidence="9" key="4">
    <citation type="submission" date="2025-08" db="UniProtKB">
        <authorList>
            <consortium name="Ensembl"/>
        </authorList>
    </citation>
    <scope>IDENTIFICATION</scope>
</reference>
<dbReference type="Pfam" id="PF12130">
    <property type="entry name" value="bMERB_dom"/>
    <property type="match status" value="1"/>
</dbReference>
<accession>A0A4W4H1U0</accession>
<evidence type="ECO:0000256" key="1">
    <source>
        <dbReference type="ARBA" id="ARBA00004177"/>
    </source>
</evidence>
<feature type="compositionally biased region" description="Basic and acidic residues" evidence="6">
    <location>
        <begin position="2017"/>
        <end position="2029"/>
    </location>
</feature>
<evidence type="ECO:0000313" key="10">
    <source>
        <dbReference type="Proteomes" id="UP000314983"/>
    </source>
</evidence>
<dbReference type="PANTHER" id="PTHR23167">
    <property type="entry name" value="CALPONIN HOMOLOGY DOMAIN-CONTAINING PROTEIN DDB_G0272472-RELATED"/>
    <property type="match status" value="1"/>
</dbReference>
<protein>
    <submittedName>
        <fullName evidence="9">Uncharacterized protein</fullName>
    </submittedName>
</protein>
<dbReference type="PROSITE" id="PS51848">
    <property type="entry name" value="BMERB"/>
    <property type="match status" value="1"/>
</dbReference>
<dbReference type="InterPro" id="IPR001715">
    <property type="entry name" value="CH_dom"/>
</dbReference>
<dbReference type="Ensembl" id="ENSEEET00000042896.2">
    <property type="protein sequence ID" value="ENSEEEP00000042410.2"/>
    <property type="gene ID" value="ENSEEEG00000020023.2"/>
</dbReference>
<dbReference type="Pfam" id="PF00307">
    <property type="entry name" value="CH"/>
    <property type="match status" value="1"/>
</dbReference>